<protein>
    <submittedName>
        <fullName evidence="2">Putative membrane protein</fullName>
    </submittedName>
</protein>
<feature type="transmembrane region" description="Helical" evidence="1">
    <location>
        <begin position="22"/>
        <end position="42"/>
    </location>
</feature>
<evidence type="ECO:0000313" key="2">
    <source>
        <dbReference type="EMBL" id="OOK69598.1"/>
    </source>
</evidence>
<dbReference type="EMBL" id="MVBN01000007">
    <property type="protein sequence ID" value="OOK69598.1"/>
    <property type="molecule type" value="Genomic_DNA"/>
</dbReference>
<evidence type="ECO:0000313" key="3">
    <source>
        <dbReference type="Proteomes" id="UP000188532"/>
    </source>
</evidence>
<evidence type="ECO:0000256" key="1">
    <source>
        <dbReference type="SAM" id="Phobius"/>
    </source>
</evidence>
<name>A0A1V3WS57_MYCKA</name>
<dbReference type="Proteomes" id="UP000188532">
    <property type="component" value="Unassembled WGS sequence"/>
</dbReference>
<organism evidence="2 3">
    <name type="scientific">Mycobacterium kansasii</name>
    <dbReference type="NCBI Taxonomy" id="1768"/>
    <lineage>
        <taxon>Bacteria</taxon>
        <taxon>Bacillati</taxon>
        <taxon>Actinomycetota</taxon>
        <taxon>Actinomycetes</taxon>
        <taxon>Mycobacteriales</taxon>
        <taxon>Mycobacteriaceae</taxon>
        <taxon>Mycobacterium</taxon>
    </lineage>
</organism>
<reference evidence="2 3" key="1">
    <citation type="submission" date="2017-02" db="EMBL/GenBank/DDBJ databases">
        <title>Complete genome sequences of Mycobacterium kansasii strains isolated from rhesus macaques.</title>
        <authorList>
            <person name="Panda A."/>
            <person name="Nagaraj S."/>
            <person name="Zhao X."/>
            <person name="Tettelin H."/>
            <person name="Detolla L.J."/>
        </authorList>
    </citation>
    <scope>NUCLEOTIDE SEQUENCE [LARGE SCALE GENOMIC DNA]</scope>
    <source>
        <strain evidence="2 3">11-3469</strain>
    </source>
</reference>
<keyword evidence="1" id="KW-0472">Membrane</keyword>
<proteinExistence type="predicted"/>
<keyword evidence="1" id="KW-1133">Transmembrane helix</keyword>
<dbReference type="AlphaFoldDB" id="A0A1V3WS57"/>
<feature type="transmembrane region" description="Helical" evidence="1">
    <location>
        <begin position="49"/>
        <end position="68"/>
    </location>
</feature>
<sequence>MAVIFGAGLFIAFDQLWRWNSIVALVLSVLVILGLVVAVRVVRKTEDIASTLIAVAVGALITWGPLVLSLQTG</sequence>
<keyword evidence="1" id="KW-0812">Transmembrane</keyword>
<comment type="caution">
    <text evidence="2">The sequence shown here is derived from an EMBL/GenBank/DDBJ whole genome shotgun (WGS) entry which is preliminary data.</text>
</comment>
<gene>
    <name evidence="2" type="ORF">BZL29_6502</name>
</gene>
<accession>A0A1V3WS57</accession>